<feature type="compositionally biased region" description="Acidic residues" evidence="1">
    <location>
        <begin position="54"/>
        <end position="71"/>
    </location>
</feature>
<keyword evidence="3" id="KW-1185">Reference proteome</keyword>
<evidence type="ECO:0000256" key="1">
    <source>
        <dbReference type="SAM" id="MobiDB-lite"/>
    </source>
</evidence>
<sequence length="80" mass="8360">MPSQPGSPAAPVVPAAPIIVGPSSYVATGGAVRLHLYLPGEVGGPNRHVTAESCDIDDEGESNDDDEDNDDQPCCYRIRP</sequence>
<dbReference type="EMBL" id="BQKI01000081">
    <property type="protein sequence ID" value="GJN28768.1"/>
    <property type="molecule type" value="Genomic_DNA"/>
</dbReference>
<evidence type="ECO:0000313" key="3">
    <source>
        <dbReference type="Proteomes" id="UP001054889"/>
    </source>
</evidence>
<protein>
    <submittedName>
        <fullName evidence="2">Uncharacterized protein</fullName>
    </submittedName>
</protein>
<dbReference type="AlphaFoldDB" id="A0AAV5EZD2"/>
<gene>
    <name evidence="2" type="primary">gb16930</name>
    <name evidence="2" type="ORF">PR202_gb16930</name>
</gene>
<feature type="region of interest" description="Disordered" evidence="1">
    <location>
        <begin position="40"/>
        <end position="80"/>
    </location>
</feature>
<evidence type="ECO:0000313" key="2">
    <source>
        <dbReference type="EMBL" id="GJN28768.1"/>
    </source>
</evidence>
<accession>A0AAV5EZD2</accession>
<reference evidence="2" key="2">
    <citation type="submission" date="2021-12" db="EMBL/GenBank/DDBJ databases">
        <title>Resequencing data analysis of finger millet.</title>
        <authorList>
            <person name="Hatakeyama M."/>
            <person name="Aluri S."/>
            <person name="Balachadran M.T."/>
            <person name="Sivarajan S.R."/>
            <person name="Poveda L."/>
            <person name="Shimizu-Inatsugi R."/>
            <person name="Schlapbach R."/>
            <person name="Sreeman S.M."/>
            <person name="Shimizu K.K."/>
        </authorList>
    </citation>
    <scope>NUCLEOTIDE SEQUENCE</scope>
</reference>
<organism evidence="2 3">
    <name type="scientific">Eleusine coracana subsp. coracana</name>
    <dbReference type="NCBI Taxonomy" id="191504"/>
    <lineage>
        <taxon>Eukaryota</taxon>
        <taxon>Viridiplantae</taxon>
        <taxon>Streptophyta</taxon>
        <taxon>Embryophyta</taxon>
        <taxon>Tracheophyta</taxon>
        <taxon>Spermatophyta</taxon>
        <taxon>Magnoliopsida</taxon>
        <taxon>Liliopsida</taxon>
        <taxon>Poales</taxon>
        <taxon>Poaceae</taxon>
        <taxon>PACMAD clade</taxon>
        <taxon>Chloridoideae</taxon>
        <taxon>Cynodonteae</taxon>
        <taxon>Eleusininae</taxon>
        <taxon>Eleusine</taxon>
    </lineage>
</organism>
<comment type="caution">
    <text evidence="2">The sequence shown here is derived from an EMBL/GenBank/DDBJ whole genome shotgun (WGS) entry which is preliminary data.</text>
</comment>
<proteinExistence type="predicted"/>
<name>A0AAV5EZD2_ELECO</name>
<reference evidence="2" key="1">
    <citation type="journal article" date="2018" name="DNA Res.">
        <title>Multiple hybrid de novo genome assembly of finger millet, an orphan allotetraploid crop.</title>
        <authorList>
            <person name="Hatakeyama M."/>
            <person name="Aluri S."/>
            <person name="Balachadran M.T."/>
            <person name="Sivarajan S.R."/>
            <person name="Patrignani A."/>
            <person name="Gruter S."/>
            <person name="Poveda L."/>
            <person name="Shimizu-Inatsugi R."/>
            <person name="Baeten J."/>
            <person name="Francoijs K.J."/>
            <person name="Nataraja K.N."/>
            <person name="Reddy Y.A.N."/>
            <person name="Phadnis S."/>
            <person name="Ravikumar R.L."/>
            <person name="Schlapbach R."/>
            <person name="Sreeman S.M."/>
            <person name="Shimizu K.K."/>
        </authorList>
    </citation>
    <scope>NUCLEOTIDE SEQUENCE</scope>
</reference>
<dbReference type="Proteomes" id="UP001054889">
    <property type="component" value="Unassembled WGS sequence"/>
</dbReference>